<reference evidence="1 2" key="1">
    <citation type="journal article" date="2014" name="Front. Microbiol.">
        <title>Population and genomic analysis of the genus Halorubrum.</title>
        <authorList>
            <person name="Fullmer M.S."/>
            <person name="Soucy S.M."/>
            <person name="Swithers K.S."/>
            <person name="Makkay A.M."/>
            <person name="Wheeler R."/>
            <person name="Ventosa A."/>
            <person name="Gogarten J.P."/>
            <person name="Papke R.T."/>
        </authorList>
    </citation>
    <scope>NUCLEOTIDE SEQUENCE [LARGE SCALE GENOMIC DNA]</scope>
    <source>
        <strain evidence="1 2">G37</strain>
    </source>
</reference>
<evidence type="ECO:0000313" key="2">
    <source>
        <dbReference type="Proteomes" id="UP000216758"/>
    </source>
</evidence>
<evidence type="ECO:0000313" key="1">
    <source>
        <dbReference type="EMBL" id="OYR70332.1"/>
    </source>
</evidence>
<dbReference type="AlphaFoldDB" id="A0A256JPL2"/>
<dbReference type="EMBL" id="NHPB01000049">
    <property type="protein sequence ID" value="OYR70332.1"/>
    <property type="molecule type" value="Genomic_DNA"/>
</dbReference>
<protein>
    <submittedName>
        <fullName evidence="1">Uncharacterized protein</fullName>
    </submittedName>
</protein>
<accession>A0A256JPL2</accession>
<proteinExistence type="predicted"/>
<gene>
    <name evidence="1" type="ORF">DJ78_08950</name>
</gene>
<comment type="caution">
    <text evidence="1">The sequence shown here is derived from an EMBL/GenBank/DDBJ whole genome shotgun (WGS) entry which is preliminary data.</text>
</comment>
<sequence>MVNLTDTEEMEPNQLSNSMYDEASLSILRTLARRGETNSHVLRRETGLPKHLIESRVRSDGILIRAGLVELVGYDDDTRFTNAPKILALTEFAGAAMDYGFLYDVEESDGTVVLDEQQFEDFETRLSALETQLESLSDSFREHCDTYKEMSRFVTVELYFELAMVRNVLRELGVPVQHMQETREALGDGYRNGADLTETFYERERK</sequence>
<dbReference type="Proteomes" id="UP000216758">
    <property type="component" value="Unassembled WGS sequence"/>
</dbReference>
<name>A0A256JPL2_HALEZ</name>
<organism evidence="1 2">
    <name type="scientific">Halorubrum ezzemoulense</name>
    <name type="common">Halorubrum chaoviator</name>
    <dbReference type="NCBI Taxonomy" id="337243"/>
    <lineage>
        <taxon>Archaea</taxon>
        <taxon>Methanobacteriati</taxon>
        <taxon>Methanobacteriota</taxon>
        <taxon>Stenosarchaea group</taxon>
        <taxon>Halobacteria</taxon>
        <taxon>Halobacteriales</taxon>
        <taxon>Haloferacaceae</taxon>
        <taxon>Halorubrum</taxon>
    </lineage>
</organism>
<dbReference type="RefSeq" id="WP_094583044.1">
    <property type="nucleotide sequence ID" value="NZ_NHPB01000049.1"/>
</dbReference>